<sequence length="101" mass="10961">MKTIAIATLITAALPAAAMAAEPAAFNFGEMAFFVVLNGLLGLGVFAVGIILAGLIVDKFRPWIDVERRPVHTARKPQPHTHHFPPANLDDAISRERQDAY</sequence>
<keyword evidence="2" id="KW-1133">Transmembrane helix</keyword>
<evidence type="ECO:0000256" key="3">
    <source>
        <dbReference type="SAM" id="SignalP"/>
    </source>
</evidence>
<dbReference type="RefSeq" id="WP_103115487.1">
    <property type="nucleotide sequence ID" value="NZ_PPFX01000018.1"/>
</dbReference>
<evidence type="ECO:0008006" key="6">
    <source>
        <dbReference type="Google" id="ProtNLM"/>
    </source>
</evidence>
<dbReference type="OrthoDB" id="9898180at2"/>
<keyword evidence="3" id="KW-0732">Signal</keyword>
<evidence type="ECO:0000256" key="2">
    <source>
        <dbReference type="SAM" id="Phobius"/>
    </source>
</evidence>
<feature type="chain" id="PRO_5014370744" description="Oxaloacetate decarboxylase, gamma chain" evidence="3">
    <location>
        <begin position="21"/>
        <end position="101"/>
    </location>
</feature>
<reference evidence="4 5" key="1">
    <citation type="journal article" date="2018" name="Genome Announc.">
        <title>Genome Sequence of Geothermobacter sp. HR-1 Iron Reducer from the Loihi Seamount.</title>
        <authorList>
            <person name="Smith H."/>
            <person name="Abuyen K."/>
            <person name="Tremblay J."/>
            <person name="Savalia P."/>
            <person name="Perez-Rodriguez I."/>
            <person name="Emerson D."/>
            <person name="Tully B."/>
            <person name="Amend J."/>
        </authorList>
    </citation>
    <scope>NUCLEOTIDE SEQUENCE [LARGE SCALE GENOMIC DNA]</scope>
    <source>
        <strain evidence="4 5">HR-1</strain>
    </source>
</reference>
<evidence type="ECO:0000313" key="5">
    <source>
        <dbReference type="Proteomes" id="UP000236340"/>
    </source>
</evidence>
<feature type="transmembrane region" description="Helical" evidence="2">
    <location>
        <begin position="36"/>
        <end position="57"/>
    </location>
</feature>
<feature type="region of interest" description="Disordered" evidence="1">
    <location>
        <begin position="71"/>
        <end position="101"/>
    </location>
</feature>
<name>A0A2K2HA55_9BACT</name>
<organism evidence="4 5">
    <name type="scientific">Geothermobacter hydrogeniphilus</name>
    <dbReference type="NCBI Taxonomy" id="1969733"/>
    <lineage>
        <taxon>Bacteria</taxon>
        <taxon>Pseudomonadati</taxon>
        <taxon>Thermodesulfobacteriota</taxon>
        <taxon>Desulfuromonadia</taxon>
        <taxon>Desulfuromonadales</taxon>
        <taxon>Geothermobacteraceae</taxon>
        <taxon>Geothermobacter</taxon>
    </lineage>
</organism>
<dbReference type="AlphaFoldDB" id="A0A2K2HA55"/>
<protein>
    <recommendedName>
        <fullName evidence="6">Oxaloacetate decarboxylase, gamma chain</fullName>
    </recommendedName>
</protein>
<proteinExistence type="predicted"/>
<keyword evidence="2" id="KW-0812">Transmembrane</keyword>
<gene>
    <name evidence="4" type="ORF">C2E25_09365</name>
</gene>
<keyword evidence="2" id="KW-0472">Membrane</keyword>
<comment type="caution">
    <text evidence="4">The sequence shown here is derived from an EMBL/GenBank/DDBJ whole genome shotgun (WGS) entry which is preliminary data.</text>
</comment>
<evidence type="ECO:0000313" key="4">
    <source>
        <dbReference type="EMBL" id="PNU20113.1"/>
    </source>
</evidence>
<dbReference type="Proteomes" id="UP000236340">
    <property type="component" value="Unassembled WGS sequence"/>
</dbReference>
<feature type="compositionally biased region" description="Basic and acidic residues" evidence="1">
    <location>
        <begin position="92"/>
        <end position="101"/>
    </location>
</feature>
<evidence type="ECO:0000256" key="1">
    <source>
        <dbReference type="SAM" id="MobiDB-lite"/>
    </source>
</evidence>
<feature type="compositionally biased region" description="Basic residues" evidence="1">
    <location>
        <begin position="71"/>
        <end position="83"/>
    </location>
</feature>
<accession>A0A2K2HA55</accession>
<feature type="signal peptide" evidence="3">
    <location>
        <begin position="1"/>
        <end position="20"/>
    </location>
</feature>
<dbReference type="EMBL" id="PPFX01000018">
    <property type="protein sequence ID" value="PNU20113.1"/>
    <property type="molecule type" value="Genomic_DNA"/>
</dbReference>